<dbReference type="InterPro" id="IPR013083">
    <property type="entry name" value="Znf_RING/FYVE/PHD"/>
</dbReference>
<sequence length="332" mass="35833">MNPYADTHFKSLPHEDVNAPGSLPPPYLPPDPHDNSHNPSLSATVLAPPVIQTRHSYLTVLNHNSPSHQASSGQDGGQHLVPSPDHSASPLPASDPAFSLRSSPTPASSPAQSPGLNPYPAPATPPSCQVSIIIPSPDLRPSPLQSQCSEETCPDLECSICFSQFNNIFRCPKMLQCKHTFCLECLARINVKSAQPNAIQCPLCRSFTPLPNLGLPRLATDSDVLSYLPAAMQRVYSIRFIRNKGKLQVKRPAEGRQRWGQRSLTSLRSVNRSLDVGLPSPPTGGPSEAGGMGGALFRLTGRPACRAFLLTSVVMMMVLLTGIIIFLLTYKH</sequence>
<feature type="compositionally biased region" description="Basic and acidic residues" evidence="5">
    <location>
        <begin position="7"/>
        <end position="17"/>
    </location>
</feature>
<dbReference type="InterPro" id="IPR001841">
    <property type="entry name" value="Znf_RING"/>
</dbReference>
<dbReference type="GeneID" id="127376587"/>
<evidence type="ECO:0000256" key="6">
    <source>
        <dbReference type="SAM" id="Phobius"/>
    </source>
</evidence>
<feature type="region of interest" description="Disordered" evidence="5">
    <location>
        <begin position="63"/>
        <end position="123"/>
    </location>
</feature>
<keyword evidence="3" id="KW-0862">Zinc</keyword>
<protein>
    <recommendedName>
        <fullName evidence="7">RING-type domain-containing protein</fullName>
    </recommendedName>
</protein>
<dbReference type="RefSeq" id="XP_051279568.1">
    <property type="nucleotide sequence ID" value="XM_051423608.1"/>
</dbReference>
<dbReference type="AlphaFoldDB" id="A0A8P4KID7"/>
<dbReference type="Proteomes" id="UP000694389">
    <property type="component" value="Unassembled WGS sequence"/>
</dbReference>
<feature type="region of interest" description="Disordered" evidence="5">
    <location>
        <begin position="1"/>
        <end position="42"/>
    </location>
</feature>
<dbReference type="PROSITE" id="PS00518">
    <property type="entry name" value="ZF_RING_1"/>
    <property type="match status" value="1"/>
</dbReference>
<dbReference type="Ensembl" id="ENSDLAT00005088821.1">
    <property type="protein sequence ID" value="ENSDLAP00005070169.1"/>
    <property type="gene ID" value="ENSDLAG00005033988.1"/>
</dbReference>
<dbReference type="PANTHER" id="PTHR22791">
    <property type="entry name" value="RING-TYPE DOMAIN-CONTAINING PROTEIN"/>
    <property type="match status" value="1"/>
</dbReference>
<evidence type="ECO:0000256" key="2">
    <source>
        <dbReference type="ARBA" id="ARBA00022771"/>
    </source>
</evidence>
<dbReference type="PANTHER" id="PTHR22791:SF30">
    <property type="entry name" value="RING FINGER PROTEIN 223-LIKE"/>
    <property type="match status" value="1"/>
</dbReference>
<dbReference type="GO" id="GO:0008270">
    <property type="term" value="F:zinc ion binding"/>
    <property type="evidence" value="ECO:0007669"/>
    <property type="project" value="UniProtKB-KW"/>
</dbReference>
<keyword evidence="6" id="KW-0472">Membrane</keyword>
<dbReference type="GeneTree" id="ENSGT00940000166999"/>
<evidence type="ECO:0000259" key="7">
    <source>
        <dbReference type="PROSITE" id="PS50089"/>
    </source>
</evidence>
<evidence type="ECO:0000256" key="1">
    <source>
        <dbReference type="ARBA" id="ARBA00022723"/>
    </source>
</evidence>
<evidence type="ECO:0000256" key="5">
    <source>
        <dbReference type="SAM" id="MobiDB-lite"/>
    </source>
</evidence>
<dbReference type="Pfam" id="PF13445">
    <property type="entry name" value="zf-RING_UBOX"/>
    <property type="match status" value="1"/>
</dbReference>
<dbReference type="InterPro" id="IPR051435">
    <property type="entry name" value="RING_finger_E3_ubiq-ligases"/>
</dbReference>
<dbReference type="RefSeq" id="XP_051279571.1">
    <property type="nucleotide sequence ID" value="XM_051423611.1"/>
</dbReference>
<dbReference type="SMART" id="SM00184">
    <property type="entry name" value="RING"/>
    <property type="match status" value="1"/>
</dbReference>
<dbReference type="GO" id="GO:0061630">
    <property type="term" value="F:ubiquitin protein ligase activity"/>
    <property type="evidence" value="ECO:0007669"/>
    <property type="project" value="TreeGrafter"/>
</dbReference>
<dbReference type="RefSeq" id="XP_051279570.1">
    <property type="nucleotide sequence ID" value="XM_051423610.1"/>
</dbReference>
<gene>
    <name evidence="8" type="primary">LOC127376587</name>
</gene>
<evidence type="ECO:0000256" key="3">
    <source>
        <dbReference type="ARBA" id="ARBA00022833"/>
    </source>
</evidence>
<reference evidence="8" key="2">
    <citation type="submission" date="2025-09" db="UniProtKB">
        <authorList>
            <consortium name="Ensembl"/>
        </authorList>
    </citation>
    <scope>IDENTIFICATION</scope>
</reference>
<dbReference type="RefSeq" id="XP_051279567.1">
    <property type="nucleotide sequence ID" value="XM_051423607.1"/>
</dbReference>
<dbReference type="OrthoDB" id="342730at2759"/>
<feature type="domain" description="RING-type" evidence="7">
    <location>
        <begin position="158"/>
        <end position="205"/>
    </location>
</feature>
<dbReference type="OMA" id="SGHNFPP"/>
<feature type="compositionally biased region" description="Polar residues" evidence="5">
    <location>
        <begin position="63"/>
        <end position="73"/>
    </location>
</feature>
<organism evidence="8 9">
    <name type="scientific">Dicentrarchus labrax</name>
    <name type="common">European seabass</name>
    <name type="synonym">Morone labrax</name>
    <dbReference type="NCBI Taxonomy" id="13489"/>
    <lineage>
        <taxon>Eukaryota</taxon>
        <taxon>Metazoa</taxon>
        <taxon>Chordata</taxon>
        <taxon>Craniata</taxon>
        <taxon>Vertebrata</taxon>
        <taxon>Euteleostomi</taxon>
        <taxon>Actinopterygii</taxon>
        <taxon>Neopterygii</taxon>
        <taxon>Teleostei</taxon>
        <taxon>Neoteleostei</taxon>
        <taxon>Acanthomorphata</taxon>
        <taxon>Eupercaria</taxon>
        <taxon>Moronidae</taxon>
        <taxon>Dicentrarchus</taxon>
    </lineage>
</organism>
<accession>A0A8P4KID7</accession>
<proteinExistence type="predicted"/>
<name>A0A8P4KID7_DICLA</name>
<keyword evidence="1" id="KW-0479">Metal-binding</keyword>
<reference evidence="8" key="1">
    <citation type="submission" date="2025-08" db="UniProtKB">
        <authorList>
            <consortium name="Ensembl"/>
        </authorList>
    </citation>
    <scope>IDENTIFICATION</scope>
</reference>
<dbReference type="GO" id="GO:0016567">
    <property type="term" value="P:protein ubiquitination"/>
    <property type="evidence" value="ECO:0007669"/>
    <property type="project" value="TreeGrafter"/>
</dbReference>
<dbReference type="InterPro" id="IPR017907">
    <property type="entry name" value="Znf_RING_CS"/>
</dbReference>
<keyword evidence="9" id="KW-1185">Reference proteome</keyword>
<evidence type="ECO:0000313" key="9">
    <source>
        <dbReference type="Proteomes" id="UP000694389"/>
    </source>
</evidence>
<dbReference type="PROSITE" id="PS50089">
    <property type="entry name" value="ZF_RING_2"/>
    <property type="match status" value="1"/>
</dbReference>
<keyword evidence="6" id="KW-1133">Transmembrane helix</keyword>
<keyword evidence="6" id="KW-0812">Transmembrane</keyword>
<feature type="transmembrane region" description="Helical" evidence="6">
    <location>
        <begin position="307"/>
        <end position="330"/>
    </location>
</feature>
<keyword evidence="2 4" id="KW-0863">Zinc-finger</keyword>
<evidence type="ECO:0000256" key="4">
    <source>
        <dbReference type="PROSITE-ProRule" id="PRU00175"/>
    </source>
</evidence>
<feature type="compositionally biased region" description="Low complexity" evidence="5">
    <location>
        <begin position="102"/>
        <end position="114"/>
    </location>
</feature>
<dbReference type="RefSeq" id="XP_051279569.1">
    <property type="nucleotide sequence ID" value="XM_051423609.1"/>
</dbReference>
<dbReference type="RefSeq" id="XP_051279566.1">
    <property type="nucleotide sequence ID" value="XM_051423606.1"/>
</dbReference>
<evidence type="ECO:0000313" key="8">
    <source>
        <dbReference type="Ensembl" id="ENSDLAP00005070169.1"/>
    </source>
</evidence>
<dbReference type="InterPro" id="IPR027370">
    <property type="entry name" value="Znf-RING_euk"/>
</dbReference>
<dbReference type="SUPFAM" id="SSF57850">
    <property type="entry name" value="RING/U-box"/>
    <property type="match status" value="1"/>
</dbReference>
<dbReference type="Gene3D" id="3.30.40.10">
    <property type="entry name" value="Zinc/RING finger domain, C3HC4 (zinc finger)"/>
    <property type="match status" value="1"/>
</dbReference>